<evidence type="ECO:0000313" key="1">
    <source>
        <dbReference type="EMBL" id="KFE69439.1"/>
    </source>
</evidence>
<comment type="caution">
    <text evidence="1">The sequence shown here is derived from an EMBL/GenBank/DDBJ whole genome shotgun (WGS) entry which is preliminary data.</text>
</comment>
<sequence length="71" mass="8258">MPAIGAYLGEVMVKHLGEQWIARRKLEESQVRVSSRVWLPFVRAHKSMRSCQSLLDFSLTQFYRAAHRHCG</sequence>
<gene>
    <name evidence="1" type="ORF">DB31_6414</name>
</gene>
<dbReference type="RefSeq" id="WP_044186651.1">
    <property type="nucleotide sequence ID" value="NZ_JMCB01000004.1"/>
</dbReference>
<reference evidence="1 2" key="1">
    <citation type="submission" date="2014-04" db="EMBL/GenBank/DDBJ databases">
        <title>Genome assembly of Hyalangium minutum DSM 14724.</title>
        <authorList>
            <person name="Sharma G."/>
            <person name="Subramanian S."/>
        </authorList>
    </citation>
    <scope>NUCLEOTIDE SEQUENCE [LARGE SCALE GENOMIC DNA]</scope>
    <source>
        <strain evidence="1 2">DSM 14724</strain>
    </source>
</reference>
<keyword evidence="2" id="KW-1185">Reference proteome</keyword>
<dbReference type="AlphaFoldDB" id="A0A085WP26"/>
<protein>
    <submittedName>
        <fullName evidence="1">Uncharacterized protein</fullName>
    </submittedName>
</protein>
<dbReference type="EMBL" id="JMCB01000004">
    <property type="protein sequence ID" value="KFE69439.1"/>
    <property type="molecule type" value="Genomic_DNA"/>
</dbReference>
<dbReference type="Proteomes" id="UP000028725">
    <property type="component" value="Unassembled WGS sequence"/>
</dbReference>
<evidence type="ECO:0000313" key="2">
    <source>
        <dbReference type="Proteomes" id="UP000028725"/>
    </source>
</evidence>
<accession>A0A085WP26</accession>
<organism evidence="1 2">
    <name type="scientific">Hyalangium minutum</name>
    <dbReference type="NCBI Taxonomy" id="394096"/>
    <lineage>
        <taxon>Bacteria</taxon>
        <taxon>Pseudomonadati</taxon>
        <taxon>Myxococcota</taxon>
        <taxon>Myxococcia</taxon>
        <taxon>Myxococcales</taxon>
        <taxon>Cystobacterineae</taxon>
        <taxon>Archangiaceae</taxon>
        <taxon>Hyalangium</taxon>
    </lineage>
</organism>
<name>A0A085WP26_9BACT</name>
<proteinExistence type="predicted"/>